<accession>A3XG46</accession>
<name>A3XG46_LEEBM</name>
<comment type="caution">
    <text evidence="1">The sequence shown here is derived from an EMBL/GenBank/DDBJ whole genome shotgun (WGS) entry which is preliminary data.</text>
</comment>
<dbReference type="eggNOG" id="ENOG50338N5">
    <property type="taxonomic scope" value="Bacteria"/>
</dbReference>
<keyword evidence="2" id="KW-1185">Reference proteome</keyword>
<dbReference type="OrthoDB" id="1117699at2"/>
<protein>
    <submittedName>
        <fullName evidence="1">Uncharacterized protein</fullName>
    </submittedName>
</protein>
<sequence length="222" mass="25269">MTNNTSPSNKLLFSIFIGLFLLTFSNLNAQYSWTQGQLLLKNGDTLSGEIRLPVVSKNVVNFGGKEKVRYRKTSEAKTTKFKEEDVAKIIFHKDQNTATFIYVPTSKRKKEIFEIVTRGKATLYARRVSVSGATPMFGAAAATGMGPLNYWSYSFDNYNEFYVMRSGETVASPLITIRLSRSFRKRAIDYFDDCSSLTQKLEQKLYEEEDIKTVIETYNACE</sequence>
<evidence type="ECO:0000313" key="1">
    <source>
        <dbReference type="EMBL" id="EAQ50903.1"/>
    </source>
</evidence>
<dbReference type="HOGENOM" id="CLU_1244032_0_0_10"/>
<reference evidence="1 2" key="1">
    <citation type="journal article" date="2007" name="Nature">
        <title>Light stimulates growth of proteorhodopsin-containing marine Flavobacteria.</title>
        <authorList>
            <person name="Gomez-Consarnau L."/>
            <person name="Gonzalez J.M."/>
            <person name="Coll-Llado M."/>
            <person name="Gourdon P."/>
            <person name="Pascher T."/>
            <person name="Neutze R."/>
            <person name="Pedros-Alio C."/>
            <person name="Pinhassi J."/>
        </authorList>
    </citation>
    <scope>NUCLEOTIDE SEQUENCE [LARGE SCALE GENOMIC DNA]</scope>
    <source>
        <strain evidence="1 2">MED217</strain>
    </source>
</reference>
<dbReference type="RefSeq" id="WP_009781386.1">
    <property type="nucleotide sequence ID" value="NZ_CH672395.1"/>
</dbReference>
<dbReference type="Proteomes" id="UP000001601">
    <property type="component" value="Unassembled WGS sequence"/>
</dbReference>
<proteinExistence type="predicted"/>
<gene>
    <name evidence="1" type="ORF">MED217_15210</name>
</gene>
<organism evidence="1 2">
    <name type="scientific">Leeuwenhoekiella blandensis (strain CECT 7118 / CCUG 51940 / KCTC 22103 / MED217)</name>
    <name type="common">Flavobacterium sp. (strain MED217)</name>
    <dbReference type="NCBI Taxonomy" id="398720"/>
    <lineage>
        <taxon>Bacteria</taxon>
        <taxon>Pseudomonadati</taxon>
        <taxon>Bacteroidota</taxon>
        <taxon>Flavobacteriia</taxon>
        <taxon>Flavobacteriales</taxon>
        <taxon>Flavobacteriaceae</taxon>
        <taxon>Leeuwenhoekiella</taxon>
    </lineage>
</organism>
<dbReference type="AlphaFoldDB" id="A3XG46"/>
<evidence type="ECO:0000313" key="2">
    <source>
        <dbReference type="Proteomes" id="UP000001601"/>
    </source>
</evidence>
<dbReference type="EMBL" id="AANC01000001">
    <property type="protein sequence ID" value="EAQ50903.1"/>
    <property type="molecule type" value="Genomic_DNA"/>
</dbReference>